<proteinExistence type="predicted"/>
<dbReference type="VEuPathDB" id="VectorBase:HLOH_044754"/>
<evidence type="ECO:0000313" key="2">
    <source>
        <dbReference type="Proteomes" id="UP000821853"/>
    </source>
</evidence>
<gene>
    <name evidence="1" type="ORF">HPB48_014039</name>
</gene>
<dbReference type="AlphaFoldDB" id="A0A9J6GTQ8"/>
<sequence>MRFHRKCAHQAAVMVRSKQRKLTRQNCNWLRLVQHSAFPQSSQTSCRPATSLDSRVLILQPDSERTVYFEWAVGYINYIA</sequence>
<accession>A0A9J6GTQ8</accession>
<organism evidence="1 2">
    <name type="scientific">Haemaphysalis longicornis</name>
    <name type="common">Bush tick</name>
    <dbReference type="NCBI Taxonomy" id="44386"/>
    <lineage>
        <taxon>Eukaryota</taxon>
        <taxon>Metazoa</taxon>
        <taxon>Ecdysozoa</taxon>
        <taxon>Arthropoda</taxon>
        <taxon>Chelicerata</taxon>
        <taxon>Arachnida</taxon>
        <taxon>Acari</taxon>
        <taxon>Parasitiformes</taxon>
        <taxon>Ixodida</taxon>
        <taxon>Ixodoidea</taxon>
        <taxon>Ixodidae</taxon>
        <taxon>Haemaphysalinae</taxon>
        <taxon>Haemaphysalis</taxon>
    </lineage>
</organism>
<name>A0A9J6GTQ8_HAELO</name>
<comment type="caution">
    <text evidence="1">The sequence shown here is derived from an EMBL/GenBank/DDBJ whole genome shotgun (WGS) entry which is preliminary data.</text>
</comment>
<reference evidence="1 2" key="1">
    <citation type="journal article" date="2020" name="Cell">
        <title>Large-Scale Comparative Analyses of Tick Genomes Elucidate Their Genetic Diversity and Vector Capacities.</title>
        <authorList>
            <consortium name="Tick Genome and Microbiome Consortium (TIGMIC)"/>
            <person name="Jia N."/>
            <person name="Wang J."/>
            <person name="Shi W."/>
            <person name="Du L."/>
            <person name="Sun Y."/>
            <person name="Zhan W."/>
            <person name="Jiang J.F."/>
            <person name="Wang Q."/>
            <person name="Zhang B."/>
            <person name="Ji P."/>
            <person name="Bell-Sakyi L."/>
            <person name="Cui X.M."/>
            <person name="Yuan T.T."/>
            <person name="Jiang B.G."/>
            <person name="Yang W.F."/>
            <person name="Lam T.T."/>
            <person name="Chang Q.C."/>
            <person name="Ding S.J."/>
            <person name="Wang X.J."/>
            <person name="Zhu J.G."/>
            <person name="Ruan X.D."/>
            <person name="Zhao L."/>
            <person name="Wei J.T."/>
            <person name="Ye R.Z."/>
            <person name="Que T.C."/>
            <person name="Du C.H."/>
            <person name="Zhou Y.H."/>
            <person name="Cheng J.X."/>
            <person name="Dai P.F."/>
            <person name="Guo W.B."/>
            <person name="Han X.H."/>
            <person name="Huang E.J."/>
            <person name="Li L.F."/>
            <person name="Wei W."/>
            <person name="Gao Y.C."/>
            <person name="Liu J.Z."/>
            <person name="Shao H.Z."/>
            <person name="Wang X."/>
            <person name="Wang C.C."/>
            <person name="Yang T.C."/>
            <person name="Huo Q.B."/>
            <person name="Li W."/>
            <person name="Chen H.Y."/>
            <person name="Chen S.E."/>
            <person name="Zhou L.G."/>
            <person name="Ni X.B."/>
            <person name="Tian J.H."/>
            <person name="Sheng Y."/>
            <person name="Liu T."/>
            <person name="Pan Y.S."/>
            <person name="Xia L.Y."/>
            <person name="Li J."/>
            <person name="Zhao F."/>
            <person name="Cao W.C."/>
        </authorList>
    </citation>
    <scope>NUCLEOTIDE SEQUENCE [LARGE SCALE GENOMIC DNA]</scope>
    <source>
        <strain evidence="1">HaeL-2018</strain>
    </source>
</reference>
<evidence type="ECO:0000313" key="1">
    <source>
        <dbReference type="EMBL" id="KAH9378893.1"/>
    </source>
</evidence>
<protein>
    <submittedName>
        <fullName evidence="1">Uncharacterized protein</fullName>
    </submittedName>
</protein>
<keyword evidence="2" id="KW-1185">Reference proteome</keyword>
<dbReference type="Proteomes" id="UP000821853">
    <property type="component" value="Unassembled WGS sequence"/>
</dbReference>
<dbReference type="EMBL" id="JABSTR010000009">
    <property type="protein sequence ID" value="KAH9378893.1"/>
    <property type="molecule type" value="Genomic_DNA"/>
</dbReference>